<dbReference type="Proteomes" id="UP001063166">
    <property type="component" value="Unassembled WGS sequence"/>
</dbReference>
<evidence type="ECO:0000313" key="1">
    <source>
        <dbReference type="EMBL" id="GLB43276.1"/>
    </source>
</evidence>
<dbReference type="EMBL" id="BRPK01000013">
    <property type="protein sequence ID" value="GLB43276.1"/>
    <property type="molecule type" value="Genomic_DNA"/>
</dbReference>
<reference evidence="1" key="1">
    <citation type="submission" date="2022-07" db="EMBL/GenBank/DDBJ databases">
        <title>The genome of Lyophyllum shimeji provides insight into the initial evolution of ectomycorrhizal fungal genome.</title>
        <authorList>
            <person name="Kobayashi Y."/>
            <person name="Shibata T."/>
            <person name="Hirakawa H."/>
            <person name="Shigenobu S."/>
            <person name="Nishiyama T."/>
            <person name="Yamada A."/>
            <person name="Hasebe M."/>
            <person name="Kawaguchi M."/>
        </authorList>
    </citation>
    <scope>NUCLEOTIDE SEQUENCE</scope>
    <source>
        <strain evidence="1">AT787</strain>
    </source>
</reference>
<protein>
    <submittedName>
        <fullName evidence="1">Uncharacterized protein</fullName>
    </submittedName>
</protein>
<proteinExistence type="predicted"/>
<comment type="caution">
    <text evidence="1">The sequence shown here is derived from an EMBL/GenBank/DDBJ whole genome shotgun (WGS) entry which is preliminary data.</text>
</comment>
<evidence type="ECO:0000313" key="2">
    <source>
        <dbReference type="Proteomes" id="UP001063166"/>
    </source>
</evidence>
<accession>A0A9P3PY40</accession>
<sequence>MPSPKLTPDPPPPRYFNLTERLQRMKRLSVDNKRTKGITIHRLRQYLYSQYRMRRFPPQACHFSPI</sequence>
<name>A0A9P3PY40_LYOSH</name>
<organism evidence="1 2">
    <name type="scientific">Lyophyllum shimeji</name>
    <name type="common">Hon-shimeji</name>
    <name type="synonym">Tricholoma shimeji</name>
    <dbReference type="NCBI Taxonomy" id="47721"/>
    <lineage>
        <taxon>Eukaryota</taxon>
        <taxon>Fungi</taxon>
        <taxon>Dikarya</taxon>
        <taxon>Basidiomycota</taxon>
        <taxon>Agaricomycotina</taxon>
        <taxon>Agaricomycetes</taxon>
        <taxon>Agaricomycetidae</taxon>
        <taxon>Agaricales</taxon>
        <taxon>Tricholomatineae</taxon>
        <taxon>Lyophyllaceae</taxon>
        <taxon>Lyophyllum</taxon>
    </lineage>
</organism>
<keyword evidence="2" id="KW-1185">Reference proteome</keyword>
<gene>
    <name evidence="1" type="ORF">LshimejAT787_1301770</name>
</gene>
<dbReference type="AlphaFoldDB" id="A0A9P3PY40"/>